<reference evidence="2" key="1">
    <citation type="journal article" date="2020" name="Microb. Ecol.">
        <title>The Under-explored Extracellular Proteome of Aero-Terrestrial Microalgae Provides Clues on Different Mechanisms of Desiccation Tolerance in Non-Model Organisms.</title>
        <authorList>
            <person name="Gonzalez-Hourcade M."/>
            <person name="Del Campo E.M."/>
            <person name="Casano L.M."/>
        </authorList>
    </citation>
    <scope>NUCLEOTIDE SEQUENCE</scope>
    <source>
        <strain evidence="2">SAG 216-12</strain>
    </source>
</reference>
<dbReference type="AlphaFoldDB" id="A0A7L9QEC9"/>
<feature type="chain" id="PRO_5029742070" evidence="1">
    <location>
        <begin position="24"/>
        <end position="279"/>
    </location>
</feature>
<name>A0A7L9QEC9_9CHLO</name>
<dbReference type="EMBL" id="MT438918">
    <property type="protein sequence ID" value="QOL01165.1"/>
    <property type="molecule type" value="mRNA"/>
</dbReference>
<proteinExistence type="evidence at transcript level"/>
<sequence length="279" mass="29354">MAAQAILFLALGALLCAGHGAAAARTLQQSPSPAPGPTSDYQSIIDALNTVASDPPTAAALISTLVDNQGNTTDFTNLVSEAVTAIGSYRSVLQDQLPAPVSSLTDLKGVNSLDTALAARAATYVIQQLGANNYQQVVDGLKTLLNPSGSATPSYISTFDSYNTALAFVQALGHTQDSNGDTNQVADTFLSGLEGAAQSCINSLPSLNGAPEATAITDQLNQCCPVIKKVRAARRSLSHDVVGTEYRKSLFCYIILRIFCFLVRTQNSPRNLPMSPRYI</sequence>
<feature type="signal peptide" evidence="1">
    <location>
        <begin position="1"/>
        <end position="23"/>
    </location>
</feature>
<organism evidence="2">
    <name type="scientific">Pseudococcomyxa simplex</name>
    <dbReference type="NCBI Taxonomy" id="464287"/>
    <lineage>
        <taxon>Eukaryota</taxon>
        <taxon>Viridiplantae</taxon>
        <taxon>Chlorophyta</taxon>
        <taxon>core chlorophytes</taxon>
        <taxon>Trebouxiophyceae</taxon>
        <taxon>Chlorellales</taxon>
        <taxon>Oocystaceae</taxon>
        <taxon>Pseudococcomyxa</taxon>
    </lineage>
</organism>
<keyword evidence="1" id="KW-0732">Signal</keyword>
<evidence type="ECO:0000313" key="2">
    <source>
        <dbReference type="EMBL" id="QOL01165.1"/>
    </source>
</evidence>
<protein>
    <submittedName>
        <fullName evidence="2">Putative extracellular protein CSOL_084b</fullName>
    </submittedName>
</protein>
<evidence type="ECO:0000256" key="1">
    <source>
        <dbReference type="SAM" id="SignalP"/>
    </source>
</evidence>
<accession>A0A7L9QEC9</accession>